<comment type="caution">
    <text evidence="2">The sequence shown here is derived from an EMBL/GenBank/DDBJ whole genome shotgun (WGS) entry which is preliminary data.</text>
</comment>
<name>A0A5B7I6M6_PORTR</name>
<keyword evidence="3" id="KW-1185">Reference proteome</keyword>
<evidence type="ECO:0000313" key="2">
    <source>
        <dbReference type="EMBL" id="MPC76508.1"/>
    </source>
</evidence>
<evidence type="ECO:0000256" key="1">
    <source>
        <dbReference type="SAM" id="MobiDB-lite"/>
    </source>
</evidence>
<dbReference type="Proteomes" id="UP000324222">
    <property type="component" value="Unassembled WGS sequence"/>
</dbReference>
<evidence type="ECO:0000313" key="3">
    <source>
        <dbReference type="Proteomes" id="UP000324222"/>
    </source>
</evidence>
<feature type="region of interest" description="Disordered" evidence="1">
    <location>
        <begin position="1"/>
        <end position="21"/>
    </location>
</feature>
<sequence>MARGSGVMDAGLLNSERHSDNHEERMCRPCCEWKSEAREGWR</sequence>
<accession>A0A5B7I6M6</accession>
<dbReference type="EMBL" id="VSRR010043540">
    <property type="protein sequence ID" value="MPC76508.1"/>
    <property type="molecule type" value="Genomic_DNA"/>
</dbReference>
<protein>
    <submittedName>
        <fullName evidence="2">Uncharacterized protein</fullName>
    </submittedName>
</protein>
<gene>
    <name evidence="2" type="ORF">E2C01_070924</name>
</gene>
<dbReference type="AlphaFoldDB" id="A0A5B7I6M6"/>
<reference evidence="2 3" key="1">
    <citation type="submission" date="2019-05" db="EMBL/GenBank/DDBJ databases">
        <title>Another draft genome of Portunus trituberculatus and its Hox gene families provides insights of decapod evolution.</title>
        <authorList>
            <person name="Jeong J.-H."/>
            <person name="Song I."/>
            <person name="Kim S."/>
            <person name="Choi T."/>
            <person name="Kim D."/>
            <person name="Ryu S."/>
            <person name="Kim W."/>
        </authorList>
    </citation>
    <scope>NUCLEOTIDE SEQUENCE [LARGE SCALE GENOMIC DNA]</scope>
    <source>
        <tissue evidence="2">Muscle</tissue>
    </source>
</reference>
<proteinExistence type="predicted"/>
<organism evidence="2 3">
    <name type="scientific">Portunus trituberculatus</name>
    <name type="common">Swimming crab</name>
    <name type="synonym">Neptunus trituberculatus</name>
    <dbReference type="NCBI Taxonomy" id="210409"/>
    <lineage>
        <taxon>Eukaryota</taxon>
        <taxon>Metazoa</taxon>
        <taxon>Ecdysozoa</taxon>
        <taxon>Arthropoda</taxon>
        <taxon>Crustacea</taxon>
        <taxon>Multicrustacea</taxon>
        <taxon>Malacostraca</taxon>
        <taxon>Eumalacostraca</taxon>
        <taxon>Eucarida</taxon>
        <taxon>Decapoda</taxon>
        <taxon>Pleocyemata</taxon>
        <taxon>Brachyura</taxon>
        <taxon>Eubrachyura</taxon>
        <taxon>Portunoidea</taxon>
        <taxon>Portunidae</taxon>
        <taxon>Portuninae</taxon>
        <taxon>Portunus</taxon>
    </lineage>
</organism>